<dbReference type="Gene3D" id="3.40.710.10">
    <property type="entry name" value="DD-peptidase/beta-lactamase superfamily"/>
    <property type="match status" value="1"/>
</dbReference>
<dbReference type="PANTHER" id="PTHR43319">
    <property type="entry name" value="BETA-LACTAMASE-RELATED"/>
    <property type="match status" value="1"/>
</dbReference>
<reference evidence="2 3" key="1">
    <citation type="submission" date="2024-09" db="EMBL/GenBank/DDBJ databases">
        <authorList>
            <person name="Sun Q."/>
            <person name="Mori K."/>
        </authorList>
    </citation>
    <scope>NUCLEOTIDE SEQUENCE [LARGE SCALE GENOMIC DNA]</scope>
    <source>
        <strain evidence="2 3">JCM 4362</strain>
    </source>
</reference>
<proteinExistence type="predicted"/>
<keyword evidence="2" id="KW-0378">Hydrolase</keyword>
<name>A0ABV5PCT8_STRCM</name>
<dbReference type="InterPro" id="IPR052907">
    <property type="entry name" value="Beta-lactamase/esterase"/>
</dbReference>
<evidence type="ECO:0000313" key="3">
    <source>
        <dbReference type="Proteomes" id="UP001589718"/>
    </source>
</evidence>
<dbReference type="GO" id="GO:0016787">
    <property type="term" value="F:hydrolase activity"/>
    <property type="evidence" value="ECO:0007669"/>
    <property type="project" value="UniProtKB-KW"/>
</dbReference>
<dbReference type="RefSeq" id="WP_380837087.1">
    <property type="nucleotide sequence ID" value="NZ_JBHMCR010000006.1"/>
</dbReference>
<dbReference type="Pfam" id="PF00144">
    <property type="entry name" value="Beta-lactamase"/>
    <property type="match status" value="1"/>
</dbReference>
<protein>
    <submittedName>
        <fullName evidence="2">Serine hydrolase domain-containing protein</fullName>
    </submittedName>
</protein>
<gene>
    <name evidence="2" type="ORF">ACFFTU_13705</name>
</gene>
<evidence type="ECO:0000259" key="1">
    <source>
        <dbReference type="Pfam" id="PF00144"/>
    </source>
</evidence>
<accession>A0ABV5PCT8</accession>
<feature type="domain" description="Beta-lactamase-related" evidence="1">
    <location>
        <begin position="33"/>
        <end position="357"/>
    </location>
</feature>
<dbReference type="Proteomes" id="UP001589718">
    <property type="component" value="Unassembled WGS sequence"/>
</dbReference>
<dbReference type="SUPFAM" id="SSF56601">
    <property type="entry name" value="beta-lactamase/transpeptidase-like"/>
    <property type="match status" value="1"/>
</dbReference>
<sequence>MEVEVEGTVAAGYEGVREEFAAALADPDEGPDHSAQLAVYVRGELVVDLWGGPGIGADSLTPVYSVTKGAVYLVVALLVQDGVLELDREVASYWPEFGAHGKDRLTLRELLAHRAGVVGADTGFTAEELADDRAIAARLAGQRPYWRPGTAVGYHAFVVGALADEVVRRVTGRSVREIYEERVRAPYGLDFFVGLPDAEAHRVLDTLPMTPTAAQQAEIDADPFGAHSLGGIAFNLNAEKPTDLVEAGNSYALRANGQLSAGGVGSARGIAGMYRAVLGDGVERGALLSARTLAEFGQIQSDGVDLVGGPASRSVFAVGFQAMSEDKYPVLGQGSIGHSGAAGAVAFADPRQRIAYGYNRRRVAYPGGAGAENVRLVRAVVRAASA</sequence>
<dbReference type="PANTHER" id="PTHR43319:SF3">
    <property type="entry name" value="BETA-LACTAMASE-RELATED DOMAIN-CONTAINING PROTEIN"/>
    <property type="match status" value="1"/>
</dbReference>
<dbReference type="EMBL" id="JBHMCR010000006">
    <property type="protein sequence ID" value="MFB9521010.1"/>
    <property type="molecule type" value="Genomic_DNA"/>
</dbReference>
<dbReference type="InterPro" id="IPR012338">
    <property type="entry name" value="Beta-lactam/transpept-like"/>
</dbReference>
<dbReference type="InterPro" id="IPR001466">
    <property type="entry name" value="Beta-lactam-related"/>
</dbReference>
<organism evidence="2 3">
    <name type="scientific">Streptomyces cremeus</name>
    <dbReference type="NCBI Taxonomy" id="66881"/>
    <lineage>
        <taxon>Bacteria</taxon>
        <taxon>Bacillati</taxon>
        <taxon>Actinomycetota</taxon>
        <taxon>Actinomycetes</taxon>
        <taxon>Kitasatosporales</taxon>
        <taxon>Streptomycetaceae</taxon>
        <taxon>Streptomyces</taxon>
    </lineage>
</organism>
<comment type="caution">
    <text evidence="2">The sequence shown here is derived from an EMBL/GenBank/DDBJ whole genome shotgun (WGS) entry which is preliminary data.</text>
</comment>
<evidence type="ECO:0000313" key="2">
    <source>
        <dbReference type="EMBL" id="MFB9521010.1"/>
    </source>
</evidence>
<keyword evidence="3" id="KW-1185">Reference proteome</keyword>